<evidence type="ECO:0000256" key="1">
    <source>
        <dbReference type="SAM" id="Coils"/>
    </source>
</evidence>
<dbReference type="KEGG" id="cel:CELE_T27C4.2"/>
<dbReference type="OrthoDB" id="5866024at2759"/>
<evidence type="ECO:0000313" key="6">
    <source>
        <dbReference type="EMBL" id="CZR14535.1"/>
    </source>
</evidence>
<evidence type="ECO:0000313" key="7">
    <source>
        <dbReference type="Proteomes" id="UP000001940"/>
    </source>
</evidence>
<evidence type="ECO:0000256" key="2">
    <source>
        <dbReference type="SAM" id="MobiDB-lite"/>
    </source>
</evidence>
<dbReference type="CTD" id="188979"/>
<proteinExistence type="predicted"/>
<keyword evidence="4" id="KW-0732">Signal</keyword>
<evidence type="ECO:0000256" key="4">
    <source>
        <dbReference type="SAM" id="SignalP"/>
    </source>
</evidence>
<dbReference type="AGR" id="WB:WBGene00020855"/>
<dbReference type="FunCoup" id="A0A131MCT7">
    <property type="interactions" value="160"/>
</dbReference>
<dbReference type="InterPro" id="IPR057131">
    <property type="entry name" value="Fn3_nem"/>
</dbReference>
<keyword evidence="3" id="KW-1133">Transmembrane helix</keyword>
<dbReference type="AlphaFoldDB" id="A0A131MCT7"/>
<keyword evidence="7" id="KW-1185">Reference proteome</keyword>
<feature type="chain" id="PRO_5007283658" evidence="4">
    <location>
        <begin position="29"/>
        <end position="909"/>
    </location>
</feature>
<feature type="transmembrane region" description="Helical" evidence="3">
    <location>
        <begin position="822"/>
        <end position="850"/>
    </location>
</feature>
<keyword evidence="3" id="KW-0812">Transmembrane</keyword>
<dbReference type="EMBL" id="BX284605">
    <property type="protein sequence ID" value="CZR14535.1"/>
    <property type="molecule type" value="Genomic_DNA"/>
</dbReference>
<feature type="signal peptide" evidence="4">
    <location>
        <begin position="1"/>
        <end position="28"/>
    </location>
</feature>
<reference evidence="6 7" key="1">
    <citation type="journal article" date="1998" name="Science">
        <title>Genome sequence of the nematode C. elegans: a platform for investigating biology.</title>
        <authorList>
            <consortium name="The C. elegans sequencing consortium"/>
            <person name="Sulson J.E."/>
            <person name="Waterston R."/>
        </authorList>
    </citation>
    <scope>NUCLEOTIDE SEQUENCE [LARGE SCALE GENOMIC DNA]</scope>
    <source>
        <strain evidence="6 7">Bristol N2</strain>
    </source>
</reference>
<evidence type="ECO:0000259" key="5">
    <source>
        <dbReference type="Pfam" id="PF24221"/>
    </source>
</evidence>
<dbReference type="GeneID" id="188979"/>
<feature type="coiled-coil region" evidence="1">
    <location>
        <begin position="548"/>
        <end position="609"/>
    </location>
</feature>
<dbReference type="Bgee" id="WBGene00020855">
    <property type="expression patterns" value="Expressed in anatomical system and 4 other cell types or tissues"/>
</dbReference>
<dbReference type="ExpressionAtlas" id="A0A131MCT7">
    <property type="expression patterns" value="baseline and differential"/>
</dbReference>
<name>A0A131MCT7_CAEEL</name>
<accession>A0A131MCT7</accession>
<feature type="region of interest" description="Disordered" evidence="2">
    <location>
        <begin position="468"/>
        <end position="537"/>
    </location>
</feature>
<dbReference type="WormBase" id="T27C4.2a">
    <property type="protein sequence ID" value="CE51251"/>
    <property type="gene ID" value="WBGene00020855"/>
    <property type="gene designation" value="hpo-36"/>
</dbReference>
<dbReference type="InParanoid" id="A0A131MCT7"/>
<feature type="region of interest" description="Disordered" evidence="2">
    <location>
        <begin position="878"/>
        <end position="898"/>
    </location>
</feature>
<keyword evidence="1" id="KW-0175">Coiled coil</keyword>
<organism evidence="6 7">
    <name type="scientific">Caenorhabditis elegans</name>
    <dbReference type="NCBI Taxonomy" id="6239"/>
    <lineage>
        <taxon>Eukaryota</taxon>
        <taxon>Metazoa</taxon>
        <taxon>Ecdysozoa</taxon>
        <taxon>Nematoda</taxon>
        <taxon>Chromadorea</taxon>
        <taxon>Rhabditida</taxon>
        <taxon>Rhabditina</taxon>
        <taxon>Rhabditomorpha</taxon>
        <taxon>Rhabditoidea</taxon>
        <taxon>Rhabditidae</taxon>
        <taxon>Peloderinae</taxon>
        <taxon>Caenorhabditis</taxon>
    </lineage>
</organism>
<dbReference type="RefSeq" id="NP_001309614.1">
    <property type="nucleotide sequence ID" value="NM_001322543.3"/>
</dbReference>
<sequence length="909" mass="101907">MGHDPGDGNFRSIFHILIVFTLLNSCSTEPHAKTKCSLECYALCMQSGTPISSTCNCPVAKEPSNCTRFDADLQSVQVSSIIPKSKSEYVDAHMIRVSIEPQPTAFAYVFEYSTISTEPDNWNFAGASSKPEATFSILDPCRDYQFRVIIVIRSSNPAAVFDIIRPRPIPVQLPPFILTQPQISIEMPRVNNFNASGDLKLYVKWSLPYGYIDGDIYSYESPALYPIQCSTPEGEIPTPRIEIVKGGGRLAVWLPPSVLEARCRMWVEVRMLPRCVRLEPFNIQKNIEIDCSKNPSLDVCSKESNPVCFETVSIAGDHGKAKISWQTPDRAPLYYHVRYGPAESKGVAPFVTWQLAAKREVRVDGSLSSFSLDIPEDEDFGVQVCAILSKKRKRPKFGVIQVIPFQCSSCKSSQTNDCADCGPIIGSTVLEKDWKDKTPKKTDIPMTTVSPTSTVYRMETDLSVSGNAIRNEPHVKVKSGTRHSTDSPINLEKAEEINKTNQVTSLAPKVQKSSTEPPQPTTTVPQEAAEPTTTTTLQPLESTRRILGEEIEKSVENLEKDIEESVKNGSEKMNDKTAQAVEQIDLELEKRLEEAAKQLQDSLTNLVGNSSEVRHHEKAKKCLTSAGVVCEFGCEDRKTCICPSATHARLINGVCASRETMLHTICLPRREINATWDSESGNIMVRRSDALFHIEHAEFVDKLFVEFGRVDVLAEPDANDTKIEFNDTQRSKIVVMIQTVLKSSVFSAEPFIFHVNQTINMNSTYGMRFCVFNSSQIRSPHNYNWDDVSRFEKNEQISEVIQLSPVRFTNKLPLQYPNVDTYWSTVMTIAKISILVILGIAIFILVYLNCTKFRTMYDRKRTHYFRPFYIDPSIHLSSTAPSSRGSGGGGLKRDPSRGYYDVRNSHLIM</sequence>
<dbReference type="Proteomes" id="UP000001940">
    <property type="component" value="Chromosome V"/>
</dbReference>
<evidence type="ECO:0000256" key="3">
    <source>
        <dbReference type="SAM" id="Phobius"/>
    </source>
</evidence>
<dbReference type="Pfam" id="PF24221">
    <property type="entry name" value="Fn3_nematode"/>
    <property type="match status" value="1"/>
</dbReference>
<feature type="domain" description="Fibronectin type-III" evidence="5">
    <location>
        <begin position="303"/>
        <end position="423"/>
    </location>
</feature>
<keyword evidence="3" id="KW-0472">Membrane</keyword>
<feature type="compositionally biased region" description="Low complexity" evidence="2">
    <location>
        <begin position="521"/>
        <end position="537"/>
    </location>
</feature>
<evidence type="ECO:0000313" key="8">
    <source>
        <dbReference type="WormBase" id="T27C4.2a"/>
    </source>
</evidence>
<protein>
    <submittedName>
        <fullName evidence="6">Fibronectin type-III domain-containing protein</fullName>
    </submittedName>
</protein>
<gene>
    <name evidence="6 8" type="primary">hpo-36</name>
    <name evidence="6" type="ORF">CELE_T27C4.2</name>
    <name evidence="8" type="ORF">T27C4.2</name>
</gene>